<dbReference type="Proteomes" id="UP001336250">
    <property type="component" value="Unassembled WGS sequence"/>
</dbReference>
<dbReference type="EMBL" id="JAZIBG010000009">
    <property type="protein sequence ID" value="MEF7612773.1"/>
    <property type="molecule type" value="Genomic_DNA"/>
</dbReference>
<sequence length="56" mass="6192">MPGCSRDEGRGYAFPCDEVGHVDMDTLSPQALDNYFYARAVVGRELSFPVVEVPAR</sequence>
<gene>
    <name evidence="1" type="ORF">V4F39_02545</name>
</gene>
<reference evidence="1 2" key="1">
    <citation type="submission" date="2024-02" db="EMBL/GenBank/DDBJ databases">
        <title>Genome sequence of Aquincola sp. MAHUQ-54.</title>
        <authorList>
            <person name="Huq M.A."/>
        </authorList>
    </citation>
    <scope>NUCLEOTIDE SEQUENCE [LARGE SCALE GENOMIC DNA]</scope>
    <source>
        <strain evidence="1 2">MAHUQ-54</strain>
    </source>
</reference>
<evidence type="ECO:0000313" key="2">
    <source>
        <dbReference type="Proteomes" id="UP001336250"/>
    </source>
</evidence>
<accession>A0AAW9Q8V2</accession>
<keyword evidence="2" id="KW-1185">Reference proteome</keyword>
<comment type="caution">
    <text evidence="1">The sequence shown here is derived from an EMBL/GenBank/DDBJ whole genome shotgun (WGS) entry which is preliminary data.</text>
</comment>
<dbReference type="RefSeq" id="WP_332287667.1">
    <property type="nucleotide sequence ID" value="NZ_JAZIBG010000009.1"/>
</dbReference>
<organism evidence="1 2">
    <name type="scientific">Aquincola agrisoli</name>
    <dbReference type="NCBI Taxonomy" id="3119538"/>
    <lineage>
        <taxon>Bacteria</taxon>
        <taxon>Pseudomonadati</taxon>
        <taxon>Pseudomonadota</taxon>
        <taxon>Betaproteobacteria</taxon>
        <taxon>Burkholderiales</taxon>
        <taxon>Sphaerotilaceae</taxon>
        <taxon>Aquincola</taxon>
    </lineage>
</organism>
<protein>
    <submittedName>
        <fullName evidence="1">Uncharacterized protein</fullName>
    </submittedName>
</protein>
<proteinExistence type="predicted"/>
<name>A0AAW9Q8V2_9BURK</name>
<evidence type="ECO:0000313" key="1">
    <source>
        <dbReference type="EMBL" id="MEF7612773.1"/>
    </source>
</evidence>
<dbReference type="AlphaFoldDB" id="A0AAW9Q8V2"/>